<dbReference type="EMBL" id="CP024793">
    <property type="protein sequence ID" value="AUB44476.1"/>
    <property type="molecule type" value="Genomic_DNA"/>
</dbReference>
<dbReference type="KEGG" id="nfl:COO91_10701"/>
<proteinExistence type="predicted"/>
<keyword evidence="1" id="KW-0614">Plasmid</keyword>
<name>A0A2K8T9U4_9NOSO</name>
<reference evidence="1 2" key="1">
    <citation type="submission" date="2017-11" db="EMBL/GenBank/DDBJ databases">
        <title>Complete genome of a free-living desiccation-tolerant cyanobacterium and its photosynthetic adaptation to extreme terrestrial habitat.</title>
        <authorList>
            <person name="Shang J."/>
        </authorList>
    </citation>
    <scope>NUCLEOTIDE SEQUENCE [LARGE SCALE GENOMIC DNA]</scope>
    <source>
        <strain evidence="1 2">CCNUN1</strain>
        <plasmid evidence="2">pnfsy08</plasmid>
    </source>
</reference>
<accession>A0A2K8T9U4</accession>
<protein>
    <submittedName>
        <fullName evidence="1">Uncharacterized protein</fullName>
    </submittedName>
</protein>
<dbReference type="AlphaFoldDB" id="A0A2K8T9U4"/>
<gene>
    <name evidence="1" type="ORF">COO91_10701</name>
</gene>
<evidence type="ECO:0000313" key="2">
    <source>
        <dbReference type="Proteomes" id="UP000232003"/>
    </source>
</evidence>
<organism evidence="1 2">
    <name type="scientific">Nostoc flagelliforme CCNUN1</name>
    <dbReference type="NCBI Taxonomy" id="2038116"/>
    <lineage>
        <taxon>Bacteria</taxon>
        <taxon>Bacillati</taxon>
        <taxon>Cyanobacteriota</taxon>
        <taxon>Cyanophyceae</taxon>
        <taxon>Nostocales</taxon>
        <taxon>Nostocaceae</taxon>
        <taxon>Nostoc</taxon>
    </lineage>
</organism>
<geneLocation type="plasmid" evidence="2">
    <name>pnfsy08</name>
</geneLocation>
<keyword evidence="2" id="KW-1185">Reference proteome</keyword>
<sequence>MTAFGQSYLLVRNSVLPANKVIALFLSQEGINSSHSDKMSERTVITMYISKHKCSNV</sequence>
<dbReference type="Proteomes" id="UP000232003">
    <property type="component" value="Plasmid pNFSY08"/>
</dbReference>
<evidence type="ECO:0000313" key="1">
    <source>
        <dbReference type="EMBL" id="AUB44476.1"/>
    </source>
</evidence>